<reference evidence="2 3" key="1">
    <citation type="submission" date="2017-10" db="EMBL/GenBank/DDBJ databases">
        <title>Nyctiphanis sp. nov., isolated from the stomach of the euphausiid Nyctiphanes simplex (Hansen, 1911) in the Gulf of California.</title>
        <authorList>
            <person name="Gomez-Gil B."/>
            <person name="Aguilar-Mendez M."/>
            <person name="Lopez-Cortes A."/>
            <person name="Gomez-Gutierrez J."/>
            <person name="Roque A."/>
            <person name="Lang E."/>
            <person name="Gonzalez-Castillo A."/>
        </authorList>
    </citation>
    <scope>NUCLEOTIDE SEQUENCE [LARGE SCALE GENOMIC DNA]</scope>
    <source>
        <strain evidence="2 3">CAIM 600</strain>
    </source>
</reference>
<dbReference type="SUPFAM" id="SSF56601">
    <property type="entry name" value="beta-lactamase/transpeptidase-like"/>
    <property type="match status" value="1"/>
</dbReference>
<keyword evidence="3" id="KW-1185">Reference proteome</keyword>
<dbReference type="Gene3D" id="3.40.710.10">
    <property type="entry name" value="DD-peptidase/beta-lactamase superfamily"/>
    <property type="match status" value="1"/>
</dbReference>
<dbReference type="InterPro" id="IPR012338">
    <property type="entry name" value="Beta-lactam/transpept-like"/>
</dbReference>
<protein>
    <recommendedName>
        <fullName evidence="1">Beta-lactamase-related domain-containing protein</fullName>
    </recommendedName>
</protein>
<comment type="caution">
    <text evidence="2">The sequence shown here is derived from an EMBL/GenBank/DDBJ whole genome shotgun (WGS) entry which is preliminary data.</text>
</comment>
<proteinExistence type="predicted"/>
<gene>
    <name evidence="2" type="ORF">CS022_12390</name>
</gene>
<dbReference type="PANTHER" id="PTHR46825">
    <property type="entry name" value="D-ALANYL-D-ALANINE-CARBOXYPEPTIDASE/ENDOPEPTIDASE AMPH"/>
    <property type="match status" value="1"/>
</dbReference>
<evidence type="ECO:0000313" key="3">
    <source>
        <dbReference type="Proteomes" id="UP000290287"/>
    </source>
</evidence>
<dbReference type="RefSeq" id="WP_129122513.1">
    <property type="nucleotide sequence ID" value="NZ_PEIB01000013.1"/>
</dbReference>
<feature type="domain" description="Beta-lactamase-related" evidence="1">
    <location>
        <begin position="32"/>
        <end position="346"/>
    </location>
</feature>
<dbReference type="AlphaFoldDB" id="A0A4Q0YPS7"/>
<name>A0A4Q0YPS7_9GAMM</name>
<evidence type="ECO:0000313" key="2">
    <source>
        <dbReference type="EMBL" id="RXJ73070.1"/>
    </source>
</evidence>
<dbReference type="Proteomes" id="UP000290287">
    <property type="component" value="Unassembled WGS sequence"/>
</dbReference>
<dbReference type="Pfam" id="PF00144">
    <property type="entry name" value="Beta-lactamase"/>
    <property type="match status" value="1"/>
</dbReference>
<evidence type="ECO:0000259" key="1">
    <source>
        <dbReference type="Pfam" id="PF00144"/>
    </source>
</evidence>
<sequence length="448" mass="49867">MTSSIWHEVSTVATEVSENNPQVADSQAMILNRYFSELAKHKKYLGSAAIYQNGMRQYHHTLGLNENGETVSSEQTLRYRIGSITKTFTSVLIFTLIEKGMLCLETKLSTFYPNIPHADSIAIAQLLGHTSGVKSFTNVPDFEAFESTRQDVETIIQWIESLEPQFDPGRQAEYSNSNYYLLGQIIEIVTAENYQQNLKKYITDKLGLMDTYFGGDINTDSREVHSYKMQNNQWIQISKPAHMSVPHGAGAVISSTHDLSVFIHALFSGQLISESSLQSMFEIQNDMGKGIFKSEVNGRVVYGHTGSIDDFISLLFYDFESKVSVCVLANGAVVGPRAIADELLAAAYGEEVTLPDFSCIKLSGDELSHYTGKYTSETAPVDIDIFIHGSTLMLQMTGEDPAPLVAKSTAEFEFLEHPVSVVFEAGLRQFTLKQGIHSDIFVWHEPCD</sequence>
<dbReference type="InterPro" id="IPR050491">
    <property type="entry name" value="AmpC-like"/>
</dbReference>
<dbReference type="EMBL" id="PEIB01000013">
    <property type="protein sequence ID" value="RXJ73070.1"/>
    <property type="molecule type" value="Genomic_DNA"/>
</dbReference>
<accession>A0A4Q0YPS7</accession>
<dbReference type="InterPro" id="IPR001466">
    <property type="entry name" value="Beta-lactam-related"/>
</dbReference>
<organism evidence="2 3">
    <name type="scientific">Veronia nyctiphanis</name>
    <dbReference type="NCBI Taxonomy" id="1278244"/>
    <lineage>
        <taxon>Bacteria</taxon>
        <taxon>Pseudomonadati</taxon>
        <taxon>Pseudomonadota</taxon>
        <taxon>Gammaproteobacteria</taxon>
        <taxon>Vibrionales</taxon>
        <taxon>Vibrionaceae</taxon>
        <taxon>Veronia</taxon>
    </lineage>
</organism>
<dbReference type="PANTHER" id="PTHR46825:SF7">
    <property type="entry name" value="D-ALANYL-D-ALANINE CARBOXYPEPTIDASE"/>
    <property type="match status" value="1"/>
</dbReference>
<dbReference type="OrthoDB" id="9799367at2"/>